<dbReference type="SUPFAM" id="SSF53155">
    <property type="entry name" value="Methylated DNA-protein cysteine methyltransferase domain"/>
    <property type="match status" value="1"/>
</dbReference>
<keyword evidence="4 8" id="KW-0808">Transferase</keyword>
<evidence type="ECO:0000256" key="1">
    <source>
        <dbReference type="ARBA" id="ARBA00001286"/>
    </source>
</evidence>
<keyword evidence="6 8" id="KW-0234">DNA repair</keyword>
<protein>
    <recommendedName>
        <fullName evidence="8">Methylated-DNA--protein-cysteine methyltransferase</fullName>
        <ecNumber evidence="8">2.1.1.63</ecNumber>
    </recommendedName>
    <alternativeName>
        <fullName evidence="8">6-O-methylguanine-DNA methyltransferase</fullName>
        <shortName evidence="8">MGMT</shortName>
    </alternativeName>
    <alternativeName>
        <fullName evidence="8">O-6-methylguanine-DNA-alkyltransferase</fullName>
    </alternativeName>
</protein>
<dbReference type="Pfam" id="PF01035">
    <property type="entry name" value="DNA_binding_1"/>
    <property type="match status" value="1"/>
</dbReference>
<evidence type="ECO:0000256" key="6">
    <source>
        <dbReference type="ARBA" id="ARBA00023204"/>
    </source>
</evidence>
<evidence type="ECO:0000256" key="4">
    <source>
        <dbReference type="ARBA" id="ARBA00022679"/>
    </source>
</evidence>
<dbReference type="InterPro" id="IPR001497">
    <property type="entry name" value="MethylDNA_cys_MeTrfase_AS"/>
</dbReference>
<comment type="function">
    <text evidence="8">Involved in the cellular defense against the biological effects of O6-methylguanine (O6-MeG) and O4-methylthymine (O4-MeT) in DNA. Repairs the methylated nucleobase in DNA by stoichiometrically transferring the methyl group to a cysteine residue in the enzyme. This is a suicide reaction: the enzyme is irreversibly inactivated.</text>
</comment>
<evidence type="ECO:0000256" key="5">
    <source>
        <dbReference type="ARBA" id="ARBA00022763"/>
    </source>
</evidence>
<dbReference type="PROSITE" id="PS00374">
    <property type="entry name" value="MGMT"/>
    <property type="match status" value="1"/>
</dbReference>
<dbReference type="GO" id="GO:0005737">
    <property type="term" value="C:cytoplasm"/>
    <property type="evidence" value="ECO:0007669"/>
    <property type="project" value="UniProtKB-SubCell"/>
</dbReference>
<dbReference type="InterPro" id="IPR036388">
    <property type="entry name" value="WH-like_DNA-bd_sf"/>
</dbReference>
<evidence type="ECO:0000256" key="9">
    <source>
        <dbReference type="SAM" id="MobiDB-lite"/>
    </source>
</evidence>
<dbReference type="FunFam" id="1.10.10.10:FF:000337">
    <property type="entry name" value="Methylated-DNA--protein-cysteine methyltransferase"/>
    <property type="match status" value="1"/>
</dbReference>
<keyword evidence="5 8" id="KW-0227">DNA damage</keyword>
<dbReference type="InterPro" id="IPR036217">
    <property type="entry name" value="MethylDNA_cys_MeTrfase_DNAb"/>
</dbReference>
<evidence type="ECO:0000256" key="7">
    <source>
        <dbReference type="ARBA" id="ARBA00049348"/>
    </source>
</evidence>
<dbReference type="InterPro" id="IPR036631">
    <property type="entry name" value="MGMT_N_sf"/>
</dbReference>
<evidence type="ECO:0000313" key="11">
    <source>
        <dbReference type="EMBL" id="MBB4266949.1"/>
    </source>
</evidence>
<dbReference type="PANTHER" id="PTHR10815:SF5">
    <property type="entry name" value="METHYLATED-DNA--PROTEIN-CYSTEINE METHYLTRANSFERASE"/>
    <property type="match status" value="1"/>
</dbReference>
<organism evidence="11 12">
    <name type="scientific">Roseospira visakhapatnamensis</name>
    <dbReference type="NCBI Taxonomy" id="390880"/>
    <lineage>
        <taxon>Bacteria</taxon>
        <taxon>Pseudomonadati</taxon>
        <taxon>Pseudomonadota</taxon>
        <taxon>Alphaproteobacteria</taxon>
        <taxon>Rhodospirillales</taxon>
        <taxon>Rhodospirillaceae</taxon>
        <taxon>Roseospira</taxon>
    </lineage>
</organism>
<dbReference type="PANTHER" id="PTHR10815">
    <property type="entry name" value="METHYLATED-DNA--PROTEIN-CYSTEINE METHYLTRANSFERASE"/>
    <property type="match status" value="1"/>
</dbReference>
<dbReference type="Gene3D" id="1.10.10.10">
    <property type="entry name" value="Winged helix-like DNA-binding domain superfamily/Winged helix DNA-binding domain"/>
    <property type="match status" value="1"/>
</dbReference>
<dbReference type="InterPro" id="IPR014048">
    <property type="entry name" value="MethylDNA_cys_MeTrfase_DNA-bd"/>
</dbReference>
<dbReference type="SUPFAM" id="SSF46767">
    <property type="entry name" value="Methylated DNA-protein cysteine methyltransferase, C-terminal domain"/>
    <property type="match status" value="1"/>
</dbReference>
<dbReference type="AlphaFoldDB" id="A0A7W6RE91"/>
<sequence length="186" mass="19923">MPDASQTDRDDRRGPHVIMERWDPVPGSPLGPLSLVSDGDSLLAVDFAPFDTRLKDLLARHHGAVTTHPGRIPEPIRTALAAWFAGDLAALDAVPTRTGGTPFQRAVWDGLRAIPPGETESYGTLAARLGRSGAARAVGRANALNPLAIVVPCHRVVGAGGTLTGYAGGLDRKRWLLDHEARHRRR</sequence>
<gene>
    <name evidence="11" type="ORF">GGD89_002585</name>
</gene>
<dbReference type="InterPro" id="IPR023546">
    <property type="entry name" value="MGMT"/>
</dbReference>
<dbReference type="EMBL" id="JACIGK010000019">
    <property type="protein sequence ID" value="MBB4266949.1"/>
    <property type="molecule type" value="Genomic_DNA"/>
</dbReference>
<evidence type="ECO:0000259" key="10">
    <source>
        <dbReference type="Pfam" id="PF01035"/>
    </source>
</evidence>
<comment type="miscellaneous">
    <text evidence="8">This enzyme catalyzes only one turnover and therefore is not strictly catalytic. According to one definition, an enzyme is a biocatalyst that acts repeatedly and over many reaction cycles.</text>
</comment>
<keyword evidence="2 8" id="KW-0963">Cytoplasm</keyword>
<dbReference type="NCBIfam" id="TIGR00589">
    <property type="entry name" value="ogt"/>
    <property type="match status" value="1"/>
</dbReference>
<accession>A0A7W6RE91</accession>
<proteinExistence type="inferred from homology"/>
<dbReference type="EC" id="2.1.1.63" evidence="8"/>
<feature type="region of interest" description="Disordered" evidence="9">
    <location>
        <begin position="1"/>
        <end position="23"/>
    </location>
</feature>
<comment type="caution">
    <text evidence="11">The sequence shown here is derived from an EMBL/GenBank/DDBJ whole genome shotgun (WGS) entry which is preliminary data.</text>
</comment>
<feature type="active site" description="Nucleophile; methyl group acceptor" evidence="8">
    <location>
        <position position="153"/>
    </location>
</feature>
<reference evidence="11 12" key="1">
    <citation type="submission" date="2020-08" db="EMBL/GenBank/DDBJ databases">
        <title>Genome sequencing of Purple Non-Sulfur Bacteria from various extreme environments.</title>
        <authorList>
            <person name="Mayer M."/>
        </authorList>
    </citation>
    <scope>NUCLEOTIDE SEQUENCE [LARGE SCALE GENOMIC DNA]</scope>
    <source>
        <strain evidence="11 12">JA131</strain>
    </source>
</reference>
<keyword evidence="12" id="KW-1185">Reference proteome</keyword>
<keyword evidence="3 8" id="KW-0489">Methyltransferase</keyword>
<comment type="catalytic activity">
    <reaction evidence="1 8">
        <text>a 4-O-methyl-thymidine in DNA + L-cysteinyl-[protein] = a thymidine in DNA + S-methyl-L-cysteinyl-[protein]</text>
        <dbReference type="Rhea" id="RHEA:53428"/>
        <dbReference type="Rhea" id="RHEA-COMP:10131"/>
        <dbReference type="Rhea" id="RHEA-COMP:10132"/>
        <dbReference type="Rhea" id="RHEA-COMP:13555"/>
        <dbReference type="Rhea" id="RHEA-COMP:13556"/>
        <dbReference type="ChEBI" id="CHEBI:29950"/>
        <dbReference type="ChEBI" id="CHEBI:82612"/>
        <dbReference type="ChEBI" id="CHEBI:137386"/>
        <dbReference type="ChEBI" id="CHEBI:137387"/>
        <dbReference type="EC" id="2.1.1.63"/>
    </reaction>
</comment>
<comment type="subcellular location">
    <subcellularLocation>
        <location evidence="8">Cytoplasm</location>
    </subcellularLocation>
</comment>
<evidence type="ECO:0000256" key="3">
    <source>
        <dbReference type="ARBA" id="ARBA00022603"/>
    </source>
</evidence>
<dbReference type="GO" id="GO:0003908">
    <property type="term" value="F:methylated-DNA-[protein]-cysteine S-methyltransferase activity"/>
    <property type="evidence" value="ECO:0007669"/>
    <property type="project" value="UniProtKB-UniRule"/>
</dbReference>
<feature type="domain" description="Methylated-DNA-[protein]-cysteine S-methyltransferase DNA binding" evidence="10">
    <location>
        <begin position="102"/>
        <end position="181"/>
    </location>
</feature>
<dbReference type="CDD" id="cd06445">
    <property type="entry name" value="ATase"/>
    <property type="match status" value="1"/>
</dbReference>
<evidence type="ECO:0000313" key="12">
    <source>
        <dbReference type="Proteomes" id="UP000554286"/>
    </source>
</evidence>
<comment type="similarity">
    <text evidence="8">Belongs to the MGMT family.</text>
</comment>
<dbReference type="GO" id="GO:0032259">
    <property type="term" value="P:methylation"/>
    <property type="evidence" value="ECO:0007669"/>
    <property type="project" value="UniProtKB-KW"/>
</dbReference>
<dbReference type="HAMAP" id="MF_00772">
    <property type="entry name" value="OGT"/>
    <property type="match status" value="1"/>
</dbReference>
<dbReference type="GO" id="GO:0006307">
    <property type="term" value="P:DNA alkylation repair"/>
    <property type="evidence" value="ECO:0007669"/>
    <property type="project" value="UniProtKB-UniRule"/>
</dbReference>
<evidence type="ECO:0000256" key="2">
    <source>
        <dbReference type="ARBA" id="ARBA00022490"/>
    </source>
</evidence>
<dbReference type="RefSeq" id="WP_246423090.1">
    <property type="nucleotide sequence ID" value="NZ_JACIGK010000019.1"/>
</dbReference>
<dbReference type="Proteomes" id="UP000554286">
    <property type="component" value="Unassembled WGS sequence"/>
</dbReference>
<evidence type="ECO:0000256" key="8">
    <source>
        <dbReference type="HAMAP-Rule" id="MF_00772"/>
    </source>
</evidence>
<name>A0A7W6RE91_9PROT</name>
<comment type="catalytic activity">
    <reaction evidence="7 8">
        <text>a 6-O-methyl-2'-deoxyguanosine in DNA + L-cysteinyl-[protein] = S-methyl-L-cysteinyl-[protein] + a 2'-deoxyguanosine in DNA</text>
        <dbReference type="Rhea" id="RHEA:24000"/>
        <dbReference type="Rhea" id="RHEA-COMP:10131"/>
        <dbReference type="Rhea" id="RHEA-COMP:10132"/>
        <dbReference type="Rhea" id="RHEA-COMP:11367"/>
        <dbReference type="Rhea" id="RHEA-COMP:11368"/>
        <dbReference type="ChEBI" id="CHEBI:29950"/>
        <dbReference type="ChEBI" id="CHEBI:82612"/>
        <dbReference type="ChEBI" id="CHEBI:85445"/>
        <dbReference type="ChEBI" id="CHEBI:85448"/>
        <dbReference type="EC" id="2.1.1.63"/>
    </reaction>
</comment>